<dbReference type="Gene3D" id="1.20.1260.10">
    <property type="match status" value="1"/>
</dbReference>
<dbReference type="PANTHER" id="PTHR36933">
    <property type="entry name" value="SLL0788 PROTEIN"/>
    <property type="match status" value="1"/>
</dbReference>
<evidence type="ECO:0000256" key="1">
    <source>
        <dbReference type="SAM" id="MobiDB-lite"/>
    </source>
</evidence>
<gene>
    <name evidence="4" type="ORF">ACFY8O_24310</name>
</gene>
<dbReference type="InterPro" id="IPR005183">
    <property type="entry name" value="DUF305_CopM-like"/>
</dbReference>
<dbReference type="Proteomes" id="UP001602322">
    <property type="component" value="Unassembled WGS sequence"/>
</dbReference>
<feature type="region of interest" description="Disordered" evidence="1">
    <location>
        <begin position="22"/>
        <end position="49"/>
    </location>
</feature>
<evidence type="ECO:0000313" key="5">
    <source>
        <dbReference type="Proteomes" id="UP001602322"/>
    </source>
</evidence>
<reference evidence="4 5" key="1">
    <citation type="submission" date="2024-10" db="EMBL/GenBank/DDBJ databases">
        <title>The Natural Products Discovery Center: Release of the First 8490 Sequenced Strains for Exploring Actinobacteria Biosynthetic Diversity.</title>
        <authorList>
            <person name="Kalkreuter E."/>
            <person name="Kautsar S.A."/>
            <person name="Yang D."/>
            <person name="Bader C.D."/>
            <person name="Teijaro C.N."/>
            <person name="Fluegel L."/>
            <person name="Davis C.M."/>
            <person name="Simpson J.R."/>
            <person name="Lauterbach L."/>
            <person name="Steele A.D."/>
            <person name="Gui C."/>
            <person name="Meng S."/>
            <person name="Li G."/>
            <person name="Viehrig K."/>
            <person name="Ye F."/>
            <person name="Su P."/>
            <person name="Kiefer A.F."/>
            <person name="Nichols A."/>
            <person name="Cepeda A.J."/>
            <person name="Yan W."/>
            <person name="Fan B."/>
            <person name="Jiang Y."/>
            <person name="Adhikari A."/>
            <person name="Zheng C.-J."/>
            <person name="Schuster L."/>
            <person name="Cowan T.M."/>
            <person name="Smanski M.J."/>
            <person name="Chevrette M.G."/>
            <person name="De Carvalho L.P.S."/>
            <person name="Shen B."/>
        </authorList>
    </citation>
    <scope>NUCLEOTIDE SEQUENCE [LARGE SCALE GENOMIC DNA]</scope>
    <source>
        <strain evidence="4 5">NPDC012540</strain>
    </source>
</reference>
<sequence length="196" mass="20403">MAPRRLPTALLLLTLLTGCAGEEGREAPSGPGSVQAGTTPAPLSPSADPTDTAWVQLMIPMDTGAVALLDLAAHRALGPRLRSWAAGLRAAQTSELAALRGLRDRMGLPGTDVHEGHDMPGMVTAHDLAGARAAEGTAFDRLLVTLIHEHLEHSMRVSRSEIAAGGGAAAREQARALVTARGEQLAGLTALRDRDH</sequence>
<proteinExistence type="predicted"/>
<accession>A0ABW6XB79</accession>
<protein>
    <submittedName>
        <fullName evidence="4">DUF305 domain-containing protein</fullName>
    </submittedName>
</protein>
<feature type="domain" description="DUF305" evidence="3">
    <location>
        <begin position="51"/>
        <end position="190"/>
    </location>
</feature>
<dbReference type="InterPro" id="IPR012347">
    <property type="entry name" value="Ferritin-like"/>
</dbReference>
<keyword evidence="2" id="KW-0732">Signal</keyword>
<dbReference type="EMBL" id="JBIBEG010000007">
    <property type="protein sequence ID" value="MFF5899021.1"/>
    <property type="molecule type" value="Genomic_DNA"/>
</dbReference>
<dbReference type="Pfam" id="PF03713">
    <property type="entry name" value="DUF305"/>
    <property type="match status" value="1"/>
</dbReference>
<evidence type="ECO:0000256" key="2">
    <source>
        <dbReference type="SAM" id="SignalP"/>
    </source>
</evidence>
<dbReference type="PROSITE" id="PS51257">
    <property type="entry name" value="PROKAR_LIPOPROTEIN"/>
    <property type="match status" value="1"/>
</dbReference>
<evidence type="ECO:0000313" key="4">
    <source>
        <dbReference type="EMBL" id="MFF5899021.1"/>
    </source>
</evidence>
<name>A0ABW6XB79_9ACTN</name>
<keyword evidence="5" id="KW-1185">Reference proteome</keyword>
<organism evidence="4 5">
    <name type="scientific">Streptomyces argenteolus</name>
    <dbReference type="NCBI Taxonomy" id="67274"/>
    <lineage>
        <taxon>Bacteria</taxon>
        <taxon>Bacillati</taxon>
        <taxon>Actinomycetota</taxon>
        <taxon>Actinomycetes</taxon>
        <taxon>Kitasatosporales</taxon>
        <taxon>Streptomycetaceae</taxon>
        <taxon>Streptomyces</taxon>
    </lineage>
</organism>
<comment type="caution">
    <text evidence="4">The sequence shown here is derived from an EMBL/GenBank/DDBJ whole genome shotgun (WGS) entry which is preliminary data.</text>
</comment>
<dbReference type="PANTHER" id="PTHR36933:SF1">
    <property type="entry name" value="SLL0788 PROTEIN"/>
    <property type="match status" value="1"/>
</dbReference>
<feature type="signal peptide" evidence="2">
    <location>
        <begin position="1"/>
        <end position="20"/>
    </location>
</feature>
<feature type="chain" id="PRO_5045930660" evidence="2">
    <location>
        <begin position="21"/>
        <end position="196"/>
    </location>
</feature>
<evidence type="ECO:0000259" key="3">
    <source>
        <dbReference type="Pfam" id="PF03713"/>
    </source>
</evidence>
<dbReference type="RefSeq" id="WP_387905666.1">
    <property type="nucleotide sequence ID" value="NZ_JBIBEG010000007.1"/>
</dbReference>